<feature type="compositionally biased region" description="Low complexity" evidence="1">
    <location>
        <begin position="268"/>
        <end position="288"/>
    </location>
</feature>
<dbReference type="Proteomes" id="UP000670475">
    <property type="component" value="Unassembled WGS sequence"/>
</dbReference>
<sequence length="615" mass="61613">MAALFGRRLRRGATSTAVAAVAIAALSASQAPGATSALSGGPSGSGGRQPAGDAQDRTPDTASGDSQYYKDLPPLNSPIPQPDSSTTATGSPASGIPATVLDAYKKAEASLRETSPQCRLPWQLLAAIGKVESGQARGGEVDSRGTTLRPILGPELDGHGFANIPDTDNGLYDQDKVHDRAVGPMQFIPGTWRTWQRDGNHDGVKDPNNIYDAALATGAKLCAGNQDMSVQADMNAAILSYNHSQKYLDTVLSWFEYYKKGTHQVPDGTGVLPSGSGPGSLDPTSPVTTVPPLPHVVTHTPSHHPSPSPSQDIPKSGHTASPSPDPGDSTKPSEPSTPPKDGGSTTPPDKQTLAKLEKKAGDGLSAIAGTEFGGHAEVRALDAKGKPMAGVRVTFLITGDTDARFDGGAATATATTGKDGTAGAPAVKAGDKLGDFAVRATAGAAPAVDFKAAVTVRTADTLVYLGKNGDQSAAPSAEFANPIAVKATRGGDAAGKVAVTATILTDKGAPAPAGAPSFTSKDLKPGPHEVKLTTAADGTLTLPKLVAGKDAGTYEVKLTAEGGGSVTVPVKVAAPTTPTDPPSGGSSGGSSDAPSGGASDAPSGGASASPSTSAK</sequence>
<accession>A0A940MCL3</accession>
<dbReference type="PANTHER" id="PTHR30163">
    <property type="entry name" value="MEMBRANE-BOUND LYTIC MUREIN TRANSGLYCOSYLASE B"/>
    <property type="match status" value="1"/>
</dbReference>
<evidence type="ECO:0000256" key="2">
    <source>
        <dbReference type="SAM" id="SignalP"/>
    </source>
</evidence>
<feature type="compositionally biased region" description="Low complexity" evidence="1">
    <location>
        <begin position="31"/>
        <end position="40"/>
    </location>
</feature>
<evidence type="ECO:0000313" key="3">
    <source>
        <dbReference type="EMBL" id="MBP0460514.1"/>
    </source>
</evidence>
<feature type="region of interest" description="Disordered" evidence="1">
    <location>
        <begin position="267"/>
        <end position="350"/>
    </location>
</feature>
<dbReference type="GO" id="GO:0008933">
    <property type="term" value="F:peptidoglycan lytic transglycosylase activity"/>
    <property type="evidence" value="ECO:0007669"/>
    <property type="project" value="TreeGrafter"/>
</dbReference>
<name>A0A940MCL3_9ACTN</name>
<dbReference type="Gene3D" id="2.60.40.1120">
    <property type="entry name" value="Carboxypeptidase-like, regulatory domain"/>
    <property type="match status" value="1"/>
</dbReference>
<dbReference type="RefSeq" id="WP_209343094.1">
    <property type="nucleotide sequence ID" value="NZ_JAGIQL010000120.1"/>
</dbReference>
<dbReference type="GO" id="GO:0009253">
    <property type="term" value="P:peptidoglycan catabolic process"/>
    <property type="evidence" value="ECO:0007669"/>
    <property type="project" value="TreeGrafter"/>
</dbReference>
<protein>
    <submittedName>
        <fullName evidence="3">Lytic transglycosylase domain-containing protein</fullName>
    </submittedName>
</protein>
<reference evidence="3" key="1">
    <citation type="submission" date="2021-03" db="EMBL/GenBank/DDBJ databases">
        <title>Whole genome sequence of Streptomyces bomunensis MMS17-BM035.</title>
        <authorList>
            <person name="Lee J.H."/>
        </authorList>
    </citation>
    <scope>NUCLEOTIDE SEQUENCE</scope>
    <source>
        <strain evidence="3">MMS17-BM035</strain>
    </source>
</reference>
<evidence type="ECO:0000313" key="4">
    <source>
        <dbReference type="Proteomes" id="UP000670475"/>
    </source>
</evidence>
<dbReference type="AlphaFoldDB" id="A0A940MCL3"/>
<keyword evidence="4" id="KW-1185">Reference proteome</keyword>
<dbReference type="CDD" id="cd13399">
    <property type="entry name" value="Slt35-like"/>
    <property type="match status" value="1"/>
</dbReference>
<feature type="compositionally biased region" description="Low complexity" evidence="1">
    <location>
        <begin position="295"/>
        <end position="305"/>
    </location>
</feature>
<dbReference type="InterPro" id="IPR008964">
    <property type="entry name" value="Invasin/intimin_cell_adhesion"/>
</dbReference>
<feature type="region of interest" description="Disordered" evidence="1">
    <location>
        <begin position="508"/>
        <end position="529"/>
    </location>
</feature>
<feature type="compositionally biased region" description="Low complexity" evidence="1">
    <location>
        <begin position="84"/>
        <end position="95"/>
    </location>
</feature>
<dbReference type="InterPro" id="IPR043426">
    <property type="entry name" value="MltB-like"/>
</dbReference>
<feature type="compositionally biased region" description="Low complexity" evidence="1">
    <location>
        <begin position="589"/>
        <end position="615"/>
    </location>
</feature>
<feature type="chain" id="PRO_5036953181" evidence="2">
    <location>
        <begin position="34"/>
        <end position="615"/>
    </location>
</feature>
<feature type="region of interest" description="Disordered" evidence="1">
    <location>
        <begin position="31"/>
        <end position="95"/>
    </location>
</feature>
<dbReference type="InterPro" id="IPR023346">
    <property type="entry name" value="Lysozyme-like_dom_sf"/>
</dbReference>
<dbReference type="SUPFAM" id="SSF53955">
    <property type="entry name" value="Lysozyme-like"/>
    <property type="match status" value="1"/>
</dbReference>
<feature type="signal peptide" evidence="2">
    <location>
        <begin position="1"/>
        <end position="33"/>
    </location>
</feature>
<proteinExistence type="predicted"/>
<feature type="region of interest" description="Disordered" evidence="1">
    <location>
        <begin position="560"/>
        <end position="615"/>
    </location>
</feature>
<organism evidence="3 4">
    <name type="scientific">Streptomyces montanisoli</name>
    <dbReference type="NCBI Taxonomy" id="2798581"/>
    <lineage>
        <taxon>Bacteria</taxon>
        <taxon>Bacillati</taxon>
        <taxon>Actinomycetota</taxon>
        <taxon>Actinomycetes</taxon>
        <taxon>Kitasatosporales</taxon>
        <taxon>Streptomycetaceae</taxon>
        <taxon>Streptomyces</taxon>
    </lineage>
</organism>
<comment type="caution">
    <text evidence="3">The sequence shown here is derived from an EMBL/GenBank/DDBJ whole genome shotgun (WGS) entry which is preliminary data.</text>
</comment>
<dbReference type="Gene3D" id="1.10.530.10">
    <property type="match status" value="1"/>
</dbReference>
<keyword evidence="2" id="KW-0732">Signal</keyword>
<dbReference type="PANTHER" id="PTHR30163:SF8">
    <property type="entry name" value="LYTIC MUREIN TRANSGLYCOSYLASE"/>
    <property type="match status" value="1"/>
</dbReference>
<gene>
    <name evidence="3" type="ORF">JFN87_23945</name>
</gene>
<dbReference type="SUPFAM" id="SSF49373">
    <property type="entry name" value="Invasin/intimin cell-adhesion fragments"/>
    <property type="match status" value="1"/>
</dbReference>
<dbReference type="EMBL" id="JAGIQL010000120">
    <property type="protein sequence ID" value="MBP0460514.1"/>
    <property type="molecule type" value="Genomic_DNA"/>
</dbReference>
<evidence type="ECO:0000256" key="1">
    <source>
        <dbReference type="SAM" id="MobiDB-lite"/>
    </source>
</evidence>